<dbReference type="AlphaFoldDB" id="A3VLE4"/>
<proteinExistence type="predicted"/>
<evidence type="ECO:0000313" key="1">
    <source>
        <dbReference type="EMBL" id="EAQ10949.1"/>
    </source>
</evidence>
<organism evidence="1 2">
    <name type="scientific">Maritimibacter alkaliphilus HTCC2654</name>
    <dbReference type="NCBI Taxonomy" id="314271"/>
    <lineage>
        <taxon>Bacteria</taxon>
        <taxon>Pseudomonadati</taxon>
        <taxon>Pseudomonadota</taxon>
        <taxon>Alphaproteobacteria</taxon>
        <taxon>Rhodobacterales</taxon>
        <taxon>Roseobacteraceae</taxon>
        <taxon>Maritimibacter</taxon>
    </lineage>
</organism>
<reference evidence="1 2" key="1">
    <citation type="journal article" date="2010" name="J. Bacteriol.">
        <title>Genome sequences of Pelagibaca bermudensis HTCC2601T and Maritimibacter alkaliphilus HTCC2654T, the type strains of two marine Roseobacter genera.</title>
        <authorList>
            <person name="Thrash J.C."/>
            <person name="Cho J.C."/>
            <person name="Ferriera S."/>
            <person name="Johnson J."/>
            <person name="Vergin K.L."/>
            <person name="Giovannoni S.J."/>
        </authorList>
    </citation>
    <scope>NUCLEOTIDE SEQUENCE [LARGE SCALE GENOMIC DNA]</scope>
    <source>
        <strain evidence="1 2">HTCC2654</strain>
    </source>
</reference>
<gene>
    <name evidence="1" type="ORF">RB2654_04979</name>
</gene>
<dbReference type="STRING" id="314271.RB2654_04979"/>
<dbReference type="HOGENOM" id="CLU_1174288_0_0_5"/>
<dbReference type="RefSeq" id="WP_008329260.1">
    <property type="nucleotide sequence ID" value="NZ_CH902578.1"/>
</dbReference>
<sequence length="236" mass="27056">MLADPNVQPRPFLPEQELAFAVIMQAIEDLESSDEQLRFEAHEFFLQPKGPSADMRAFFFDAVGLDHEAVYQALTEKLEPPERPMRKWTFDEIGDHMPRDRAFRAGDICDLTGLRHDQVHSRLQHLKRLGRVVQLDRGVYCHPDYEEKWRAENVRLIEAPAHTAFSGFDDNKNERLGSTQRAILAAMQDGRETIREIGWDVQLDFNALKCALDRLVESGIVVKDGPKYRIVQDAAA</sequence>
<dbReference type="EMBL" id="AAMT01000022">
    <property type="protein sequence ID" value="EAQ10949.1"/>
    <property type="molecule type" value="Genomic_DNA"/>
</dbReference>
<accession>A3VLE4</accession>
<dbReference type="Proteomes" id="UP000002931">
    <property type="component" value="Unassembled WGS sequence"/>
</dbReference>
<evidence type="ECO:0000313" key="2">
    <source>
        <dbReference type="Proteomes" id="UP000002931"/>
    </source>
</evidence>
<comment type="caution">
    <text evidence="1">The sequence shown here is derived from an EMBL/GenBank/DDBJ whole genome shotgun (WGS) entry which is preliminary data.</text>
</comment>
<name>A3VLE4_9RHOB</name>
<keyword evidence="2" id="KW-1185">Reference proteome</keyword>
<dbReference type="OrthoDB" id="9802364at2"/>
<protein>
    <submittedName>
        <fullName evidence="1">Uncharacterized protein</fullName>
    </submittedName>
</protein>